<keyword evidence="3" id="KW-1185">Reference proteome</keyword>
<dbReference type="InterPro" id="IPR021268">
    <property type="entry name" value="DUF2845"/>
</dbReference>
<dbReference type="RefSeq" id="WP_284280018.1">
    <property type="nucleotide sequence ID" value="NZ_BSOJ01000006.1"/>
</dbReference>
<feature type="chain" id="PRO_5045205500" description="DUF2845 domain-containing protein" evidence="1">
    <location>
        <begin position="23"/>
        <end position="114"/>
    </location>
</feature>
<comment type="caution">
    <text evidence="2">The sequence shown here is derived from an EMBL/GenBank/DDBJ whole genome shotgun (WGS) entry which is preliminary data.</text>
</comment>
<proteinExistence type="predicted"/>
<sequence length="114" mass="12458">MRAFVRWIAVGALLWLALPAHAESLRCTKGSATEGDSRVSVLYKCGEPAFKDSACDDVYYSGSYQPVPDAIGRAYVPCFPVETWIYNRGEGNLVATVKFRSGKVTSIQYSQSPG</sequence>
<dbReference type="EMBL" id="BSOJ01000006">
    <property type="protein sequence ID" value="GLR25625.1"/>
    <property type="molecule type" value="Genomic_DNA"/>
</dbReference>
<gene>
    <name evidence="2" type="ORF">GCM10007875_07130</name>
</gene>
<keyword evidence="1" id="KW-0732">Signal</keyword>
<feature type="signal peptide" evidence="1">
    <location>
        <begin position="1"/>
        <end position="22"/>
    </location>
</feature>
<accession>A0ABQ5YM13</accession>
<protein>
    <recommendedName>
        <fullName evidence="4">DUF2845 domain-containing protein</fullName>
    </recommendedName>
</protein>
<evidence type="ECO:0000313" key="3">
    <source>
        <dbReference type="Proteomes" id="UP001156664"/>
    </source>
</evidence>
<dbReference type="Pfam" id="PF11006">
    <property type="entry name" value="DUF2845"/>
    <property type="match status" value="1"/>
</dbReference>
<dbReference type="Proteomes" id="UP001156664">
    <property type="component" value="Unassembled WGS sequence"/>
</dbReference>
<name>A0ABQ5YM13_9BURK</name>
<organism evidence="2 3">
    <name type="scientific">Limnobacter litoralis</name>
    <dbReference type="NCBI Taxonomy" id="481366"/>
    <lineage>
        <taxon>Bacteria</taxon>
        <taxon>Pseudomonadati</taxon>
        <taxon>Pseudomonadota</taxon>
        <taxon>Betaproteobacteria</taxon>
        <taxon>Burkholderiales</taxon>
        <taxon>Burkholderiaceae</taxon>
        <taxon>Limnobacter</taxon>
    </lineage>
</organism>
<evidence type="ECO:0000313" key="2">
    <source>
        <dbReference type="EMBL" id="GLR25625.1"/>
    </source>
</evidence>
<evidence type="ECO:0000256" key="1">
    <source>
        <dbReference type="SAM" id="SignalP"/>
    </source>
</evidence>
<evidence type="ECO:0008006" key="4">
    <source>
        <dbReference type="Google" id="ProtNLM"/>
    </source>
</evidence>
<reference evidence="3" key="1">
    <citation type="journal article" date="2019" name="Int. J. Syst. Evol. Microbiol.">
        <title>The Global Catalogue of Microorganisms (GCM) 10K type strain sequencing project: providing services to taxonomists for standard genome sequencing and annotation.</title>
        <authorList>
            <consortium name="The Broad Institute Genomics Platform"/>
            <consortium name="The Broad Institute Genome Sequencing Center for Infectious Disease"/>
            <person name="Wu L."/>
            <person name="Ma J."/>
        </authorList>
    </citation>
    <scope>NUCLEOTIDE SEQUENCE [LARGE SCALE GENOMIC DNA]</scope>
    <source>
        <strain evidence="3">NBRC 105857</strain>
    </source>
</reference>